<dbReference type="GO" id="GO:0015920">
    <property type="term" value="P:lipopolysaccharide transport"/>
    <property type="evidence" value="ECO:0007669"/>
    <property type="project" value="InterPro"/>
</dbReference>
<keyword evidence="3" id="KW-0574">Periplasm</keyword>
<dbReference type="GO" id="GO:0009279">
    <property type="term" value="C:cell outer membrane"/>
    <property type="evidence" value="ECO:0007669"/>
    <property type="project" value="TreeGrafter"/>
</dbReference>
<accession>T0JQB4</accession>
<feature type="domain" description="Organic solvent tolerance-like N-terminal" evidence="4">
    <location>
        <begin position="21"/>
        <end position="132"/>
    </location>
</feature>
<reference evidence="5 6" key="1">
    <citation type="submission" date="2013-07" db="EMBL/GenBank/DDBJ databases">
        <title>Sulfurimonas hongkongensis AST-10 Genome Sequencing.</title>
        <authorList>
            <person name="Cai L."/>
            <person name="Zhang T."/>
        </authorList>
    </citation>
    <scope>NUCLEOTIDE SEQUENCE [LARGE SCALE GENOMIC DNA]</scope>
    <source>
        <strain evidence="5 6">AST-10</strain>
    </source>
</reference>
<dbReference type="GO" id="GO:0001530">
    <property type="term" value="F:lipopolysaccharide binding"/>
    <property type="evidence" value="ECO:0007669"/>
    <property type="project" value="InterPro"/>
</dbReference>
<dbReference type="InterPro" id="IPR005653">
    <property type="entry name" value="OstA-like_N"/>
</dbReference>
<protein>
    <submittedName>
        <fullName evidence="5">Organic solvent tolerance protein OstA</fullName>
    </submittedName>
</protein>
<proteinExistence type="predicted"/>
<keyword evidence="6" id="KW-1185">Reference proteome</keyword>
<dbReference type="eggNOG" id="COG1934">
    <property type="taxonomic scope" value="Bacteria"/>
</dbReference>
<name>T0JQB4_9BACT</name>
<evidence type="ECO:0000313" key="5">
    <source>
        <dbReference type="EMBL" id="EQB40326.1"/>
    </source>
</evidence>
<dbReference type="AlphaFoldDB" id="T0JQB4"/>
<sequence>MKILMVLSVFLASSLISQEIKIKADQFDGDEKSGISVFEGNVNIVRRNDELNATKVTVYTDSAHKPKKYIAVGNVSFHIETKEGSLYEGVAQKVIYMPNLKEYHFFTDVHLKQLDEKKEIIGDEVVLKTIEGKAYAKGAKKEPVIMIFKIEKEEDNTTKKTEKKQEK</sequence>
<dbReference type="STRING" id="1172190.M947_00590"/>
<dbReference type="GO" id="GO:0030288">
    <property type="term" value="C:outer membrane-bounded periplasmic space"/>
    <property type="evidence" value="ECO:0007669"/>
    <property type="project" value="TreeGrafter"/>
</dbReference>
<dbReference type="EMBL" id="AUPZ01000002">
    <property type="protein sequence ID" value="EQB40326.1"/>
    <property type="molecule type" value="Genomic_DNA"/>
</dbReference>
<dbReference type="PATRIC" id="fig|1172190.3.peg.114"/>
<organism evidence="5 6">
    <name type="scientific">Sulfurimonas hongkongensis</name>
    <dbReference type="NCBI Taxonomy" id="1172190"/>
    <lineage>
        <taxon>Bacteria</taxon>
        <taxon>Pseudomonadati</taxon>
        <taxon>Campylobacterota</taxon>
        <taxon>Epsilonproteobacteria</taxon>
        <taxon>Campylobacterales</taxon>
        <taxon>Sulfurimonadaceae</taxon>
        <taxon>Sulfurimonas</taxon>
    </lineage>
</organism>
<evidence type="ECO:0000256" key="2">
    <source>
        <dbReference type="ARBA" id="ARBA00022729"/>
    </source>
</evidence>
<dbReference type="Pfam" id="PF03968">
    <property type="entry name" value="LptD_N"/>
    <property type="match status" value="1"/>
</dbReference>
<dbReference type="Gene3D" id="2.60.450.10">
    <property type="entry name" value="Lipopolysaccharide (LPS) transport protein A like domain"/>
    <property type="match status" value="1"/>
</dbReference>
<dbReference type="RefSeq" id="WP_021286403.1">
    <property type="nucleotide sequence ID" value="NZ_AUPZ01000002.1"/>
</dbReference>
<evidence type="ECO:0000259" key="4">
    <source>
        <dbReference type="Pfam" id="PF03968"/>
    </source>
</evidence>
<dbReference type="GO" id="GO:0017089">
    <property type="term" value="F:glycolipid transfer activity"/>
    <property type="evidence" value="ECO:0007669"/>
    <property type="project" value="TreeGrafter"/>
</dbReference>
<dbReference type="InterPro" id="IPR014340">
    <property type="entry name" value="LptA"/>
</dbReference>
<dbReference type="PANTHER" id="PTHR36504:SF1">
    <property type="entry name" value="LIPOPOLYSACCHARIDE EXPORT SYSTEM PROTEIN LPTA"/>
    <property type="match status" value="1"/>
</dbReference>
<keyword evidence="2" id="KW-0732">Signal</keyword>
<dbReference type="NCBIfam" id="TIGR03002">
    <property type="entry name" value="outer_YhbN_LptA"/>
    <property type="match status" value="1"/>
</dbReference>
<dbReference type="OrthoDB" id="5373249at2"/>
<keyword evidence="1" id="KW-0813">Transport</keyword>
<gene>
    <name evidence="5" type="ORF">M947_00590</name>
</gene>
<dbReference type="PANTHER" id="PTHR36504">
    <property type="entry name" value="LIPOPOLYSACCHARIDE EXPORT SYSTEM PROTEIN LPTA"/>
    <property type="match status" value="1"/>
</dbReference>
<comment type="caution">
    <text evidence="5">The sequence shown here is derived from an EMBL/GenBank/DDBJ whole genome shotgun (WGS) entry which is preliminary data.</text>
</comment>
<dbReference type="InterPro" id="IPR052037">
    <property type="entry name" value="LPS_export_LptA"/>
</dbReference>
<dbReference type="Proteomes" id="UP000015520">
    <property type="component" value="Unassembled WGS sequence"/>
</dbReference>
<evidence type="ECO:0000256" key="1">
    <source>
        <dbReference type="ARBA" id="ARBA00022448"/>
    </source>
</evidence>
<evidence type="ECO:0000313" key="6">
    <source>
        <dbReference type="Proteomes" id="UP000015520"/>
    </source>
</evidence>
<evidence type="ECO:0000256" key="3">
    <source>
        <dbReference type="ARBA" id="ARBA00022764"/>
    </source>
</evidence>